<dbReference type="Proteomes" id="UP001499909">
    <property type="component" value="Unassembled WGS sequence"/>
</dbReference>
<organism evidence="2 3">
    <name type="scientific">Hymenobacter algoricola</name>
    <dbReference type="NCBI Taxonomy" id="486267"/>
    <lineage>
        <taxon>Bacteria</taxon>
        <taxon>Pseudomonadati</taxon>
        <taxon>Bacteroidota</taxon>
        <taxon>Cytophagia</taxon>
        <taxon>Cytophagales</taxon>
        <taxon>Hymenobacteraceae</taxon>
        <taxon>Hymenobacter</taxon>
    </lineage>
</organism>
<keyword evidence="1" id="KW-0472">Membrane</keyword>
<sequence>MGTLLVMSGAFVRISHLTSATVGFTLLFAGLLLGSVGKLLTFRRKRQLQARNRELEAELAALRGKS</sequence>
<comment type="caution">
    <text evidence="2">The sequence shown here is derived from an EMBL/GenBank/DDBJ whole genome shotgun (WGS) entry which is preliminary data.</text>
</comment>
<gene>
    <name evidence="2" type="ORF">GCM10022406_18640</name>
</gene>
<feature type="transmembrane region" description="Helical" evidence="1">
    <location>
        <begin position="20"/>
        <end position="41"/>
    </location>
</feature>
<evidence type="ECO:0000313" key="2">
    <source>
        <dbReference type="EMBL" id="GAA3934408.1"/>
    </source>
</evidence>
<protein>
    <recommendedName>
        <fullName evidence="4">DUF1049 domain-containing protein</fullName>
    </recommendedName>
</protein>
<keyword evidence="1" id="KW-1133">Transmembrane helix</keyword>
<name>A0ABP7N2Y2_9BACT</name>
<evidence type="ECO:0000313" key="3">
    <source>
        <dbReference type="Proteomes" id="UP001499909"/>
    </source>
</evidence>
<reference evidence="3" key="1">
    <citation type="journal article" date="2019" name="Int. J. Syst. Evol. Microbiol.">
        <title>The Global Catalogue of Microorganisms (GCM) 10K type strain sequencing project: providing services to taxonomists for standard genome sequencing and annotation.</title>
        <authorList>
            <consortium name="The Broad Institute Genomics Platform"/>
            <consortium name="The Broad Institute Genome Sequencing Center for Infectious Disease"/>
            <person name="Wu L."/>
            <person name="Ma J."/>
        </authorList>
    </citation>
    <scope>NUCLEOTIDE SEQUENCE [LARGE SCALE GENOMIC DNA]</scope>
    <source>
        <strain evidence="3">JCM 17214</strain>
    </source>
</reference>
<proteinExistence type="predicted"/>
<accession>A0ABP7N2Y2</accession>
<keyword evidence="1" id="KW-0812">Transmembrane</keyword>
<evidence type="ECO:0000256" key="1">
    <source>
        <dbReference type="SAM" id="Phobius"/>
    </source>
</evidence>
<evidence type="ECO:0008006" key="4">
    <source>
        <dbReference type="Google" id="ProtNLM"/>
    </source>
</evidence>
<keyword evidence="3" id="KW-1185">Reference proteome</keyword>
<dbReference type="EMBL" id="BAABDH010000035">
    <property type="protein sequence ID" value="GAA3934408.1"/>
    <property type="molecule type" value="Genomic_DNA"/>
</dbReference>